<reference evidence="1 2" key="1">
    <citation type="journal article" date="2016" name="Nat. Commun.">
        <title>Thousands of microbial genomes shed light on interconnected biogeochemical processes in an aquifer system.</title>
        <authorList>
            <person name="Anantharaman K."/>
            <person name="Brown C.T."/>
            <person name="Hug L.A."/>
            <person name="Sharon I."/>
            <person name="Castelle C.J."/>
            <person name="Probst A.J."/>
            <person name="Thomas B.C."/>
            <person name="Singh A."/>
            <person name="Wilkins M.J."/>
            <person name="Karaoz U."/>
            <person name="Brodie E.L."/>
            <person name="Williams K.H."/>
            <person name="Hubbard S.S."/>
            <person name="Banfield J.F."/>
        </authorList>
    </citation>
    <scope>NUCLEOTIDE SEQUENCE [LARGE SCALE GENOMIC DNA]</scope>
</reference>
<dbReference type="EMBL" id="MHMH01000019">
    <property type="protein sequence ID" value="OGZ24112.1"/>
    <property type="molecule type" value="Genomic_DNA"/>
</dbReference>
<name>A0A1G2EET5_9BACT</name>
<dbReference type="AlphaFoldDB" id="A0A1G2EET5"/>
<evidence type="ECO:0000313" key="2">
    <source>
        <dbReference type="Proteomes" id="UP000178647"/>
    </source>
</evidence>
<dbReference type="STRING" id="1801672.A2896_02250"/>
<dbReference type="InterPro" id="IPR056250">
    <property type="entry name" value="AEP-like"/>
</dbReference>
<gene>
    <name evidence="1" type="ORF">A2896_02250</name>
</gene>
<accession>A0A1G2EET5</accession>
<sequence>MVLFAMLFITILYHNNFPKDISMKQIDMALFKMGPLDILFQYVNLRYKNKRRYSSLEKPNFKIGMTSAEVLFEIIRVNLEEPHFLRGQFIRFHNYITRENTRDRKVNFLSQLLFHDYSKLSMIGVHGRDITLDWLNACPPRSKKDPTLGVISEVRIAFSFTDYRSYHIPMMDFNCPKSPKNLSQIEKLLRTIGQEEGVILDAGRSYHYYGVNLMDEKEWLNFLANCFLSGLADERYIGHRLKDHCGILRISATPLRPKVPTVVSIM</sequence>
<protein>
    <submittedName>
        <fullName evidence="1">Uncharacterized protein</fullName>
    </submittedName>
</protein>
<proteinExistence type="predicted"/>
<comment type="caution">
    <text evidence="1">The sequence shown here is derived from an EMBL/GenBank/DDBJ whole genome shotgun (WGS) entry which is preliminary data.</text>
</comment>
<dbReference type="Pfam" id="PF24387">
    <property type="entry name" value="AEP-like"/>
    <property type="match status" value="1"/>
</dbReference>
<organism evidence="1 2">
    <name type="scientific">Candidatus Nealsonbacteria bacterium RIFCSPLOWO2_01_FULL_43_32</name>
    <dbReference type="NCBI Taxonomy" id="1801672"/>
    <lineage>
        <taxon>Bacteria</taxon>
        <taxon>Candidatus Nealsoniibacteriota</taxon>
    </lineage>
</organism>
<dbReference type="Proteomes" id="UP000178647">
    <property type="component" value="Unassembled WGS sequence"/>
</dbReference>
<evidence type="ECO:0000313" key="1">
    <source>
        <dbReference type="EMBL" id="OGZ24112.1"/>
    </source>
</evidence>